<gene>
    <name evidence="1" type="ORF">BJX66DRAFT_295328</name>
</gene>
<evidence type="ECO:0000313" key="1">
    <source>
        <dbReference type="EMBL" id="KAL2798624.1"/>
    </source>
</evidence>
<comment type="caution">
    <text evidence="1">The sequence shown here is derived from an EMBL/GenBank/DDBJ whole genome shotgun (WGS) entry which is preliminary data.</text>
</comment>
<protein>
    <recommendedName>
        <fullName evidence="3">Secreted protein</fullName>
    </recommendedName>
</protein>
<dbReference type="Proteomes" id="UP001610563">
    <property type="component" value="Unassembled WGS sequence"/>
</dbReference>
<keyword evidence="2" id="KW-1185">Reference proteome</keyword>
<sequence>MGRFAFISSIISSPLQAEQMAESRSCYLTKGFHSRWSYQFRRIPSFGAFYEYNSVCDGVRYPARSFWLVSRVVGDKLL</sequence>
<evidence type="ECO:0008006" key="3">
    <source>
        <dbReference type="Google" id="ProtNLM"/>
    </source>
</evidence>
<proteinExistence type="predicted"/>
<name>A0ABR4GHT0_9EURO</name>
<reference evidence="1 2" key="1">
    <citation type="submission" date="2024-07" db="EMBL/GenBank/DDBJ databases">
        <title>Section-level genome sequencing and comparative genomics of Aspergillus sections Usti and Cavernicolus.</title>
        <authorList>
            <consortium name="Lawrence Berkeley National Laboratory"/>
            <person name="Nybo J.L."/>
            <person name="Vesth T.C."/>
            <person name="Theobald S."/>
            <person name="Frisvad J.C."/>
            <person name="Larsen T.O."/>
            <person name="Kjaerboelling I."/>
            <person name="Rothschild-Mancinelli K."/>
            <person name="Lyhne E.K."/>
            <person name="Kogle M.E."/>
            <person name="Barry K."/>
            <person name="Clum A."/>
            <person name="Na H."/>
            <person name="Ledsgaard L."/>
            <person name="Lin J."/>
            <person name="Lipzen A."/>
            <person name="Kuo A."/>
            <person name="Riley R."/>
            <person name="Mondo S."/>
            <person name="Labutti K."/>
            <person name="Haridas S."/>
            <person name="Pangalinan J."/>
            <person name="Salamov A.A."/>
            <person name="Simmons B.A."/>
            <person name="Magnuson J.K."/>
            <person name="Chen J."/>
            <person name="Drula E."/>
            <person name="Henrissat B."/>
            <person name="Wiebenga A."/>
            <person name="Lubbers R.J."/>
            <person name="Gomes A.C."/>
            <person name="Makela M.R."/>
            <person name="Stajich J."/>
            <person name="Grigoriev I.V."/>
            <person name="Mortensen U.H."/>
            <person name="De Vries R.P."/>
            <person name="Baker S.E."/>
            <person name="Andersen M.R."/>
        </authorList>
    </citation>
    <scope>NUCLEOTIDE SEQUENCE [LARGE SCALE GENOMIC DNA]</scope>
    <source>
        <strain evidence="1 2">CBS 209.92</strain>
    </source>
</reference>
<organism evidence="1 2">
    <name type="scientific">Aspergillus keveii</name>
    <dbReference type="NCBI Taxonomy" id="714993"/>
    <lineage>
        <taxon>Eukaryota</taxon>
        <taxon>Fungi</taxon>
        <taxon>Dikarya</taxon>
        <taxon>Ascomycota</taxon>
        <taxon>Pezizomycotina</taxon>
        <taxon>Eurotiomycetes</taxon>
        <taxon>Eurotiomycetidae</taxon>
        <taxon>Eurotiales</taxon>
        <taxon>Aspergillaceae</taxon>
        <taxon>Aspergillus</taxon>
        <taxon>Aspergillus subgen. Nidulantes</taxon>
    </lineage>
</organism>
<evidence type="ECO:0000313" key="2">
    <source>
        <dbReference type="Proteomes" id="UP001610563"/>
    </source>
</evidence>
<accession>A0ABR4GHT0</accession>
<dbReference type="EMBL" id="JBFTWV010000012">
    <property type="protein sequence ID" value="KAL2798624.1"/>
    <property type="molecule type" value="Genomic_DNA"/>
</dbReference>